<feature type="transmembrane region" description="Helical" evidence="1">
    <location>
        <begin position="182"/>
        <end position="203"/>
    </location>
</feature>
<dbReference type="STRING" id="197479.BFW38_12770"/>
<accession>A0A1E2VBM8</accession>
<reference evidence="3 4" key="1">
    <citation type="submission" date="2016-08" db="EMBL/GenBank/DDBJ databases">
        <authorList>
            <person name="Seilhamer J.J."/>
        </authorList>
    </citation>
    <scope>NUCLEOTIDE SEQUENCE [LARGE SCALE GENOMIC DNA]</scope>
    <source>
        <strain evidence="3 4">PH27A</strain>
    </source>
</reference>
<feature type="transmembrane region" description="Helical" evidence="1">
    <location>
        <begin position="248"/>
        <end position="265"/>
    </location>
</feature>
<protein>
    <submittedName>
        <fullName evidence="3">Drug/metabolite transporter</fullName>
    </submittedName>
</protein>
<sequence>MSQIAERQAFFMGLGAVGLWSTVATAFKWALSDMSPLMLLWIATGVSWCLFSVLLWRQPHRPALWPERGHRLIPVIAGVLNPTLYYLLLFEGYRRLPGQEAMALNYTWALTLAFMAIPMLKHRLRGIDVIAGGICYGGVLVIATRGQPWSLTFADPVGVGIMLVTTVIWAGYWILNTLDQRPALLAQWQNFTIGWAVLSLILYRSPDIAWPSSGPYWGAALYVGLFEMGIAFLLWLGAMKRTQQTSRLSNLIFLSPPISLVLLNQLLGEPIFASTLVALAMILCGLALQQWHRQSDHPA</sequence>
<proteinExistence type="predicted"/>
<feature type="transmembrane region" description="Helical" evidence="1">
    <location>
        <begin position="215"/>
        <end position="236"/>
    </location>
</feature>
<feature type="transmembrane region" description="Helical" evidence="1">
    <location>
        <begin position="157"/>
        <end position="175"/>
    </location>
</feature>
<keyword evidence="4" id="KW-1185">Reference proteome</keyword>
<feature type="transmembrane region" description="Helical" evidence="1">
    <location>
        <begin position="37"/>
        <end position="57"/>
    </location>
</feature>
<dbReference type="InterPro" id="IPR037185">
    <property type="entry name" value="EmrE-like"/>
</dbReference>
<feature type="transmembrane region" description="Helical" evidence="1">
    <location>
        <begin position="127"/>
        <end position="145"/>
    </location>
</feature>
<name>A0A1E2VBM8_9GAMM</name>
<feature type="domain" description="EamA" evidence="2">
    <location>
        <begin position="10"/>
        <end position="143"/>
    </location>
</feature>
<dbReference type="Proteomes" id="UP000094291">
    <property type="component" value="Unassembled WGS sequence"/>
</dbReference>
<dbReference type="SUPFAM" id="SSF103481">
    <property type="entry name" value="Multidrug resistance efflux transporter EmrE"/>
    <property type="match status" value="2"/>
</dbReference>
<evidence type="ECO:0000313" key="4">
    <source>
        <dbReference type="Proteomes" id="UP000094291"/>
    </source>
</evidence>
<dbReference type="PANTHER" id="PTHR22911:SF137">
    <property type="entry name" value="SOLUTE CARRIER FAMILY 35 MEMBER G2-RELATED"/>
    <property type="match status" value="1"/>
</dbReference>
<keyword evidence="1" id="KW-0812">Transmembrane</keyword>
<comment type="caution">
    <text evidence="3">The sequence shown here is derived from an EMBL/GenBank/DDBJ whole genome shotgun (WGS) entry which is preliminary data.</text>
</comment>
<feature type="transmembrane region" description="Helical" evidence="1">
    <location>
        <begin position="101"/>
        <end position="120"/>
    </location>
</feature>
<dbReference type="OrthoDB" id="5729944at2"/>
<dbReference type="EMBL" id="MDTQ01000001">
    <property type="protein sequence ID" value="ODC04272.1"/>
    <property type="molecule type" value="Genomic_DNA"/>
</dbReference>
<organism evidence="3 4">
    <name type="scientific">Terasakiispira papahanaumokuakeensis</name>
    <dbReference type="NCBI Taxonomy" id="197479"/>
    <lineage>
        <taxon>Bacteria</taxon>
        <taxon>Pseudomonadati</taxon>
        <taxon>Pseudomonadota</taxon>
        <taxon>Gammaproteobacteria</taxon>
        <taxon>Oceanospirillales</taxon>
        <taxon>Terasakiispira</taxon>
    </lineage>
</organism>
<feature type="transmembrane region" description="Helical" evidence="1">
    <location>
        <begin position="9"/>
        <end position="31"/>
    </location>
</feature>
<dbReference type="InterPro" id="IPR000620">
    <property type="entry name" value="EamA_dom"/>
</dbReference>
<dbReference type="PANTHER" id="PTHR22911">
    <property type="entry name" value="ACYL-MALONYL CONDENSING ENZYME-RELATED"/>
    <property type="match status" value="1"/>
</dbReference>
<dbReference type="AlphaFoldDB" id="A0A1E2VBM8"/>
<evidence type="ECO:0000313" key="3">
    <source>
        <dbReference type="EMBL" id="ODC04272.1"/>
    </source>
</evidence>
<feature type="domain" description="EamA" evidence="2">
    <location>
        <begin position="158"/>
        <end position="288"/>
    </location>
</feature>
<keyword evidence="1" id="KW-0472">Membrane</keyword>
<dbReference type="Pfam" id="PF00892">
    <property type="entry name" value="EamA"/>
    <property type="match status" value="2"/>
</dbReference>
<feature type="transmembrane region" description="Helical" evidence="1">
    <location>
        <begin position="271"/>
        <end position="288"/>
    </location>
</feature>
<dbReference type="RefSeq" id="WP_068999254.1">
    <property type="nucleotide sequence ID" value="NZ_MDTQ01000001.1"/>
</dbReference>
<keyword evidence="1" id="KW-1133">Transmembrane helix</keyword>
<evidence type="ECO:0000256" key="1">
    <source>
        <dbReference type="SAM" id="Phobius"/>
    </source>
</evidence>
<gene>
    <name evidence="3" type="ORF">BFW38_12770</name>
</gene>
<evidence type="ECO:0000259" key="2">
    <source>
        <dbReference type="Pfam" id="PF00892"/>
    </source>
</evidence>
<feature type="transmembrane region" description="Helical" evidence="1">
    <location>
        <begin position="69"/>
        <end position="89"/>
    </location>
</feature>
<dbReference type="GO" id="GO:0016020">
    <property type="term" value="C:membrane"/>
    <property type="evidence" value="ECO:0007669"/>
    <property type="project" value="InterPro"/>
</dbReference>